<dbReference type="InterPro" id="IPR055407">
    <property type="entry name" value="TraM_C"/>
</dbReference>
<reference evidence="3 4" key="1">
    <citation type="submission" date="2022-07" db="EMBL/GenBank/DDBJ databases">
        <title>Mucilaginibacter sp. JC4.</title>
        <authorList>
            <person name="Le V."/>
            <person name="Ko S.-R."/>
            <person name="Ahn C.-Y."/>
            <person name="Oh H.-M."/>
        </authorList>
    </citation>
    <scope>NUCLEOTIDE SEQUENCE [LARGE SCALE GENOMIC DNA]</scope>
    <source>
        <strain evidence="3 4">JC4</strain>
    </source>
</reference>
<dbReference type="EMBL" id="JANHOH010000001">
    <property type="protein sequence ID" value="MCQ6957654.1"/>
    <property type="molecule type" value="Genomic_DNA"/>
</dbReference>
<feature type="domain" description="Conjugative transposon TraM C-terminal" evidence="2">
    <location>
        <begin position="234"/>
        <end position="383"/>
    </location>
</feature>
<organism evidence="3 4">
    <name type="scientific">Mucilaginibacter aquariorum</name>
    <dbReference type="NCBI Taxonomy" id="2967225"/>
    <lineage>
        <taxon>Bacteria</taxon>
        <taxon>Pseudomonadati</taxon>
        <taxon>Bacteroidota</taxon>
        <taxon>Sphingobacteriia</taxon>
        <taxon>Sphingobacteriales</taxon>
        <taxon>Sphingobacteriaceae</taxon>
        <taxon>Mucilaginibacter</taxon>
    </lineage>
</organism>
<feature type="region of interest" description="Disordered" evidence="1">
    <location>
        <begin position="36"/>
        <end position="56"/>
    </location>
</feature>
<feature type="region of interest" description="Disordered" evidence="1">
    <location>
        <begin position="71"/>
        <end position="101"/>
    </location>
</feature>
<evidence type="ECO:0000256" key="1">
    <source>
        <dbReference type="SAM" id="MobiDB-lite"/>
    </source>
</evidence>
<evidence type="ECO:0000313" key="4">
    <source>
        <dbReference type="Proteomes" id="UP001204376"/>
    </source>
</evidence>
<feature type="compositionally biased region" description="Polar residues" evidence="1">
    <location>
        <begin position="87"/>
        <end position="101"/>
    </location>
</feature>
<protein>
    <submittedName>
        <fullName evidence="3">Conjugative transposon protein TraM</fullName>
    </submittedName>
</protein>
<comment type="caution">
    <text evidence="3">The sequence shown here is derived from an EMBL/GenBank/DDBJ whole genome shotgun (WGS) entry which is preliminary data.</text>
</comment>
<dbReference type="RefSeq" id="WP_256537852.1">
    <property type="nucleotide sequence ID" value="NZ_JANHOH010000001.1"/>
</dbReference>
<accession>A0ABT1SZ77</accession>
<dbReference type="NCBIfam" id="TIGR03779">
    <property type="entry name" value="Bac_Flav_CT_M"/>
    <property type="match status" value="1"/>
</dbReference>
<dbReference type="Pfam" id="PF12508">
    <property type="entry name" value="Transposon_TraM"/>
    <property type="match status" value="1"/>
</dbReference>
<sequence length="396" mass="43606">MKINLKQPKYILPLILLPFLCLFFFVYQSGFAGKQKAEEPKDGINSSVGQVSGDVQKKQLQDKLDAYRNTYKEGDGSTAVNPLPAEKTSNPTFNSSYSGNDQKMLDSIDQVMKSRYGQGSADRQPKKSRDAASNDQAMIAALNGLKNRHPPANDPVAADPTVKDPMETFRQQMSYLDSMNKVNDPEVKAARKKADDLAKAAALRLSEPKLAVKLADLTASDFNTVMPDKHPDFIKVVIDENLTGYAGSRIRLRLLDDIFAGNYRIAKGTYIYAIVTGFSGQRVELSVKSILFDNKILPVKLEIYDLDGMSGLYVPESAFRDFTRDLGTNTVQGVTVDGSGTGSVASQFAMSTASKLFESTSSAIAGLIRKNKAKIKYNSYLYLIDNDALEKAQQHY</sequence>
<keyword evidence="4" id="KW-1185">Reference proteome</keyword>
<dbReference type="Proteomes" id="UP001204376">
    <property type="component" value="Unassembled WGS sequence"/>
</dbReference>
<proteinExistence type="predicted"/>
<gene>
    <name evidence="3" type="primary">traM</name>
    <name evidence="3" type="ORF">NPE20_06790</name>
</gene>
<name>A0ABT1SZ77_9SPHI</name>
<evidence type="ECO:0000313" key="3">
    <source>
        <dbReference type="EMBL" id="MCQ6957654.1"/>
    </source>
</evidence>
<dbReference type="InterPro" id="IPR022187">
    <property type="entry name" value="Conjug_transposon_TraM"/>
</dbReference>
<evidence type="ECO:0000259" key="2">
    <source>
        <dbReference type="Pfam" id="PF12508"/>
    </source>
</evidence>